<accession>A0A917QAM1</accession>
<reference evidence="1 2" key="1">
    <citation type="journal article" date="2014" name="Int. J. Syst. Evol. Microbiol.">
        <title>Complete genome sequence of Corynebacterium casei LMG S-19264T (=DSM 44701T), isolated from a smear-ripened cheese.</title>
        <authorList>
            <consortium name="US DOE Joint Genome Institute (JGI-PGF)"/>
            <person name="Walter F."/>
            <person name="Albersmeier A."/>
            <person name="Kalinowski J."/>
            <person name="Ruckert C."/>
        </authorList>
    </citation>
    <scope>NUCLEOTIDE SEQUENCE [LARGE SCALE GENOMIC DNA]</scope>
    <source>
        <strain evidence="1 2">CGMCC 1.9161</strain>
    </source>
</reference>
<gene>
    <name evidence="1" type="ORF">GCM10011322_28270</name>
</gene>
<comment type="caution">
    <text evidence="1">The sequence shown here is derived from an EMBL/GenBank/DDBJ whole genome shotgun (WGS) entry which is preliminary data.</text>
</comment>
<evidence type="ECO:0000313" key="1">
    <source>
        <dbReference type="EMBL" id="GGK39475.1"/>
    </source>
</evidence>
<protein>
    <submittedName>
        <fullName evidence="1">Uncharacterized protein</fullName>
    </submittedName>
</protein>
<organism evidence="1 2">
    <name type="scientific">Salinarimonas ramus</name>
    <dbReference type="NCBI Taxonomy" id="690164"/>
    <lineage>
        <taxon>Bacteria</taxon>
        <taxon>Pseudomonadati</taxon>
        <taxon>Pseudomonadota</taxon>
        <taxon>Alphaproteobacteria</taxon>
        <taxon>Hyphomicrobiales</taxon>
        <taxon>Salinarimonadaceae</taxon>
        <taxon>Salinarimonas</taxon>
    </lineage>
</organism>
<evidence type="ECO:0000313" key="2">
    <source>
        <dbReference type="Proteomes" id="UP000600449"/>
    </source>
</evidence>
<dbReference type="RefSeq" id="WP_188913876.1">
    <property type="nucleotide sequence ID" value="NZ_BMMF01000008.1"/>
</dbReference>
<dbReference type="AlphaFoldDB" id="A0A917QAM1"/>
<dbReference type="EMBL" id="BMMF01000008">
    <property type="protein sequence ID" value="GGK39475.1"/>
    <property type="molecule type" value="Genomic_DNA"/>
</dbReference>
<name>A0A917QAM1_9HYPH</name>
<sequence length="72" mass="7831">MMLFDKARQNELAIRRMGVKAVAEARKAGVAAYYVEPAFGDGIVKEMPDGTRHLIEAANGTDVVIRSIAPRS</sequence>
<dbReference type="Proteomes" id="UP000600449">
    <property type="component" value="Unassembled WGS sequence"/>
</dbReference>
<keyword evidence="2" id="KW-1185">Reference proteome</keyword>
<proteinExistence type="predicted"/>